<dbReference type="Gene3D" id="3.30.200.20">
    <property type="entry name" value="Phosphorylase Kinase, domain 1"/>
    <property type="match status" value="1"/>
</dbReference>
<dbReference type="GO" id="GO:0016301">
    <property type="term" value="F:kinase activity"/>
    <property type="evidence" value="ECO:0007669"/>
    <property type="project" value="UniProtKB-KW"/>
</dbReference>
<proteinExistence type="predicted"/>
<protein>
    <submittedName>
        <fullName evidence="5">Uncharacterized protein</fullName>
    </submittedName>
</protein>
<dbReference type="Proteomes" id="UP000607653">
    <property type="component" value="Unassembled WGS sequence"/>
</dbReference>
<evidence type="ECO:0000313" key="5">
    <source>
        <dbReference type="EMBL" id="DAD36167.1"/>
    </source>
</evidence>
<evidence type="ECO:0000313" key="6">
    <source>
        <dbReference type="Proteomes" id="UP000607653"/>
    </source>
</evidence>
<name>A0A822YUD9_NELNU</name>
<evidence type="ECO:0000256" key="3">
    <source>
        <dbReference type="ARBA" id="ARBA00022777"/>
    </source>
</evidence>
<evidence type="ECO:0000256" key="4">
    <source>
        <dbReference type="ARBA" id="ARBA00022840"/>
    </source>
</evidence>
<dbReference type="EMBL" id="DUZY01000004">
    <property type="protein sequence ID" value="DAD36167.1"/>
    <property type="molecule type" value="Genomic_DNA"/>
</dbReference>
<dbReference type="PANTHER" id="PTHR47973">
    <property type="entry name" value="CYSTEINE-RICH RECEPTOR-LIKE PROTEIN KINASE 3"/>
    <property type="match status" value="1"/>
</dbReference>
<dbReference type="GO" id="GO:0005524">
    <property type="term" value="F:ATP binding"/>
    <property type="evidence" value="ECO:0007669"/>
    <property type="project" value="UniProtKB-KW"/>
</dbReference>
<dbReference type="AlphaFoldDB" id="A0A822YUD9"/>
<dbReference type="InterPro" id="IPR011009">
    <property type="entry name" value="Kinase-like_dom_sf"/>
</dbReference>
<reference evidence="5 6" key="1">
    <citation type="journal article" date="2020" name="Mol. Biol. Evol.">
        <title>Distinct Expression and Methylation Patterns for Genes with Different Fates following a Single Whole-Genome Duplication in Flowering Plants.</title>
        <authorList>
            <person name="Shi T."/>
            <person name="Rahmani R.S."/>
            <person name="Gugger P.F."/>
            <person name="Wang M."/>
            <person name="Li H."/>
            <person name="Zhang Y."/>
            <person name="Li Z."/>
            <person name="Wang Q."/>
            <person name="Van de Peer Y."/>
            <person name="Marchal K."/>
            <person name="Chen J."/>
        </authorList>
    </citation>
    <scope>NUCLEOTIDE SEQUENCE [LARGE SCALE GENOMIC DNA]</scope>
    <source>
        <tissue evidence="5">Leaf</tissue>
    </source>
</reference>
<keyword evidence="6" id="KW-1185">Reference proteome</keyword>
<comment type="caution">
    <text evidence="5">The sequence shown here is derived from an EMBL/GenBank/DDBJ whole genome shotgun (WGS) entry which is preliminary data.</text>
</comment>
<accession>A0A822YUD9</accession>
<keyword evidence="4" id="KW-0067">ATP-binding</keyword>
<evidence type="ECO:0000256" key="2">
    <source>
        <dbReference type="ARBA" id="ARBA00022741"/>
    </source>
</evidence>
<gene>
    <name evidence="5" type="ORF">HUJ06_006807</name>
</gene>
<keyword evidence="2" id="KW-0547">Nucleotide-binding</keyword>
<keyword evidence="1" id="KW-0808">Transferase</keyword>
<dbReference type="InterPro" id="IPR052059">
    <property type="entry name" value="CR_Ser/Thr_kinase"/>
</dbReference>
<sequence>MVVATVIFFGKRKLARRRERKPHGTLVTVVNKSELNIKYEILEKATNYFSNSNKLGQGGSGSVYKVILNYPIFFTGNGFEHAFDLKVLSNRVFFQMGKLLL</sequence>
<keyword evidence="3" id="KW-0418">Kinase</keyword>
<evidence type="ECO:0000256" key="1">
    <source>
        <dbReference type="ARBA" id="ARBA00022679"/>
    </source>
</evidence>
<organism evidence="5 6">
    <name type="scientific">Nelumbo nucifera</name>
    <name type="common">Sacred lotus</name>
    <dbReference type="NCBI Taxonomy" id="4432"/>
    <lineage>
        <taxon>Eukaryota</taxon>
        <taxon>Viridiplantae</taxon>
        <taxon>Streptophyta</taxon>
        <taxon>Embryophyta</taxon>
        <taxon>Tracheophyta</taxon>
        <taxon>Spermatophyta</taxon>
        <taxon>Magnoliopsida</taxon>
        <taxon>Proteales</taxon>
        <taxon>Nelumbonaceae</taxon>
        <taxon>Nelumbo</taxon>
    </lineage>
</organism>
<dbReference type="SUPFAM" id="SSF56112">
    <property type="entry name" value="Protein kinase-like (PK-like)"/>
    <property type="match status" value="1"/>
</dbReference>